<reference evidence="1 2" key="1">
    <citation type="journal article" date="2018" name="Mol. Biol. Evol.">
        <title>Broad Genomic Sampling Reveals a Smut Pathogenic Ancestry of the Fungal Clade Ustilaginomycotina.</title>
        <authorList>
            <person name="Kijpornyongpan T."/>
            <person name="Mondo S.J."/>
            <person name="Barry K."/>
            <person name="Sandor L."/>
            <person name="Lee J."/>
            <person name="Lipzen A."/>
            <person name="Pangilinan J."/>
            <person name="LaButti K."/>
            <person name="Hainaut M."/>
            <person name="Henrissat B."/>
            <person name="Grigoriev I.V."/>
            <person name="Spatafora J.W."/>
            <person name="Aime M.C."/>
        </authorList>
    </citation>
    <scope>NUCLEOTIDE SEQUENCE [LARGE SCALE GENOMIC DNA]</scope>
    <source>
        <strain evidence="1 2">MCA 4186</strain>
    </source>
</reference>
<name>A0A316Z740_9BASI</name>
<dbReference type="EMBL" id="KZ819295">
    <property type="protein sequence ID" value="PWN97419.1"/>
    <property type="molecule type" value="Genomic_DNA"/>
</dbReference>
<dbReference type="InterPro" id="IPR023213">
    <property type="entry name" value="CAT-like_dom_sf"/>
</dbReference>
<protein>
    <submittedName>
        <fullName evidence="1">Uncharacterized protein</fullName>
    </submittedName>
</protein>
<dbReference type="Proteomes" id="UP000245946">
    <property type="component" value="Unassembled WGS sequence"/>
</dbReference>
<proteinExistence type="predicted"/>
<evidence type="ECO:0000313" key="2">
    <source>
        <dbReference type="Proteomes" id="UP000245946"/>
    </source>
</evidence>
<dbReference type="Gene3D" id="3.30.559.10">
    <property type="entry name" value="Chloramphenicol acetyltransferase-like domain"/>
    <property type="match status" value="1"/>
</dbReference>
<dbReference type="AlphaFoldDB" id="A0A316Z740"/>
<accession>A0A316Z740</accession>
<evidence type="ECO:0000313" key="1">
    <source>
        <dbReference type="EMBL" id="PWN97419.1"/>
    </source>
</evidence>
<gene>
    <name evidence="1" type="ORF">FA09DRAFT_53552</name>
</gene>
<dbReference type="OrthoDB" id="2548233at2759"/>
<dbReference type="RefSeq" id="XP_025597698.1">
    <property type="nucleotide sequence ID" value="XM_025745705.1"/>
</dbReference>
<organism evidence="1 2">
    <name type="scientific">Tilletiopsis washingtonensis</name>
    <dbReference type="NCBI Taxonomy" id="58919"/>
    <lineage>
        <taxon>Eukaryota</taxon>
        <taxon>Fungi</taxon>
        <taxon>Dikarya</taxon>
        <taxon>Basidiomycota</taxon>
        <taxon>Ustilaginomycotina</taxon>
        <taxon>Exobasidiomycetes</taxon>
        <taxon>Entylomatales</taxon>
        <taxon>Entylomatales incertae sedis</taxon>
        <taxon>Tilletiopsis</taxon>
    </lineage>
</organism>
<sequence>MHTDLNARQCGVLPGLEPWLGAWVYRSSSDSKLAEEWARRSIFFYTVSPSQTLAERVEEVRVERTLDAATSECPLTVHFVVGNDGEHTMLQHGTHYIFDGQSNLSLIELELSFWARWAHDVEGGWREVRSLKWGEEVARLPRALPESIGLPFDDCHDDEQAQKIIGPELAGHGPSLGLPPQHLEPSGELGHAFHSRRILSPEISASFNRACRALGFTSGHGLDAARHIAVWALRSQDAAAAGEELEETHIINFMLPIDFRRYFKSEYLGKPYICTGTAGFTTEVDLQLIAPKDGETMGEKAWLLRAWKDVGPELAKQYNAVANDRDIISA</sequence>
<dbReference type="Gene3D" id="3.30.559.30">
    <property type="entry name" value="Nonribosomal peptide synthetase, condensation domain"/>
    <property type="match status" value="1"/>
</dbReference>
<dbReference type="GeneID" id="37273249"/>
<keyword evidence="2" id="KW-1185">Reference proteome</keyword>